<accession>A0AAX0VH21</accession>
<proteinExistence type="predicted"/>
<dbReference type="RefSeq" id="WP_099769339.1">
    <property type="nucleotide sequence ID" value="NZ_MKGG01000021.1"/>
</dbReference>
<sequence length="133" mass="15038">MRLVMLNYNAIQKAVDAEQNASDFPKLMQAFKKMGVLKYDYLVESGKYRYYDNDGYLDFKMNGVPQKVAPKSNATQIKAAVQKAQTGQITFEVFCELAAAAGIIYWRSDLTQKVVSYYDRTDDCLLAEPIPGL</sequence>
<dbReference type="Proteomes" id="UP000234349">
    <property type="component" value="Unassembled WGS sequence"/>
</dbReference>
<dbReference type="Pfam" id="PF07166">
    <property type="entry name" value="DUF1398"/>
    <property type="match status" value="1"/>
</dbReference>
<evidence type="ECO:0000313" key="2">
    <source>
        <dbReference type="Proteomes" id="UP000234349"/>
    </source>
</evidence>
<reference evidence="1 2" key="1">
    <citation type="submission" date="2016-09" db="EMBL/GenBank/DDBJ databases">
        <authorList>
            <person name="Inglin R.C."/>
        </authorList>
    </citation>
    <scope>NUCLEOTIDE SEQUENCE [LARGE SCALE GENOMIC DNA]</scope>
    <source>
        <strain evidence="1 2">RI-517</strain>
    </source>
</reference>
<dbReference type="EMBL" id="MKGH01000006">
    <property type="protein sequence ID" value="PKX79657.1"/>
    <property type="molecule type" value="Genomic_DNA"/>
</dbReference>
<gene>
    <name evidence="1" type="ORF">CUR37_01645</name>
</gene>
<comment type="caution">
    <text evidence="1">The sequence shown here is derived from an EMBL/GenBank/DDBJ whole genome shotgun (WGS) entry which is preliminary data.</text>
</comment>
<dbReference type="Gene3D" id="3.30.1810.10">
    <property type="entry name" value="YdfO-like"/>
    <property type="match status" value="1"/>
</dbReference>
<protein>
    <submittedName>
        <fullName evidence="1">DUF1398 domain-containing protein</fullName>
    </submittedName>
</protein>
<organism evidence="1 2">
    <name type="scientific">Latilactobacillus sakei</name>
    <name type="common">Lactobacillus sakei</name>
    <dbReference type="NCBI Taxonomy" id="1599"/>
    <lineage>
        <taxon>Bacteria</taxon>
        <taxon>Bacillati</taxon>
        <taxon>Bacillota</taxon>
        <taxon>Bacilli</taxon>
        <taxon>Lactobacillales</taxon>
        <taxon>Lactobacillaceae</taxon>
        <taxon>Latilactobacillus</taxon>
    </lineage>
</organism>
<dbReference type="InterPro" id="IPR036696">
    <property type="entry name" value="YdfO-like_sf"/>
</dbReference>
<dbReference type="InterPro" id="IPR009833">
    <property type="entry name" value="DUF1398"/>
</dbReference>
<evidence type="ECO:0000313" key="1">
    <source>
        <dbReference type="EMBL" id="PKX79657.1"/>
    </source>
</evidence>
<dbReference type="AlphaFoldDB" id="A0AAX0VH21"/>
<name>A0AAX0VH21_LATSK</name>
<dbReference type="SUPFAM" id="SSF160419">
    <property type="entry name" value="YdfO-like"/>
    <property type="match status" value="1"/>
</dbReference>